<dbReference type="Gene3D" id="3.40.1190.10">
    <property type="entry name" value="Mur-like, catalytic domain"/>
    <property type="match status" value="1"/>
</dbReference>
<dbReference type="SUPFAM" id="SSF53244">
    <property type="entry name" value="MurD-like peptide ligases, peptide-binding domain"/>
    <property type="match status" value="1"/>
</dbReference>
<evidence type="ECO:0000256" key="11">
    <source>
        <dbReference type="ARBA" id="ARBA00023306"/>
    </source>
</evidence>
<dbReference type="EMBL" id="VLKG01000001">
    <property type="protein sequence ID" value="TWH77523.1"/>
    <property type="molecule type" value="Genomic_DNA"/>
</dbReference>
<keyword evidence="9 14" id="KW-0133">Cell shape</keyword>
<keyword evidence="8 14" id="KW-0067">ATP-binding</keyword>
<feature type="domain" description="Mur ligase N-terminal catalytic" evidence="16">
    <location>
        <begin position="21"/>
        <end position="118"/>
    </location>
</feature>
<dbReference type="Pfam" id="PF01225">
    <property type="entry name" value="Mur_ligase"/>
    <property type="match status" value="1"/>
</dbReference>
<evidence type="ECO:0000256" key="10">
    <source>
        <dbReference type="ARBA" id="ARBA00022984"/>
    </source>
</evidence>
<keyword evidence="4 14" id="KW-0963">Cytoplasm</keyword>
<comment type="pathway">
    <text evidence="2 14">Cell wall biogenesis; peptidoglycan biosynthesis.</text>
</comment>
<dbReference type="InterPro" id="IPR000713">
    <property type="entry name" value="Mur_ligase_N"/>
</dbReference>
<evidence type="ECO:0000259" key="18">
    <source>
        <dbReference type="Pfam" id="PF08245"/>
    </source>
</evidence>
<dbReference type="NCBIfam" id="TIGR01082">
    <property type="entry name" value="murC"/>
    <property type="match status" value="1"/>
</dbReference>
<dbReference type="EC" id="6.3.2.8" evidence="3 14"/>
<evidence type="ECO:0000256" key="7">
    <source>
        <dbReference type="ARBA" id="ARBA00022741"/>
    </source>
</evidence>
<dbReference type="Gene3D" id="3.40.50.720">
    <property type="entry name" value="NAD(P)-binding Rossmann-like Domain"/>
    <property type="match status" value="1"/>
</dbReference>
<feature type="transmembrane region" description="Helical" evidence="15">
    <location>
        <begin position="21"/>
        <end position="43"/>
    </location>
</feature>
<comment type="function">
    <text evidence="14">Cell wall formation.</text>
</comment>
<keyword evidence="11 14" id="KW-0131">Cell cycle</keyword>
<dbReference type="InterPro" id="IPR036565">
    <property type="entry name" value="Mur-like_cat_sf"/>
</dbReference>
<evidence type="ECO:0000256" key="15">
    <source>
        <dbReference type="SAM" id="Phobius"/>
    </source>
</evidence>
<dbReference type="PANTHER" id="PTHR43445">
    <property type="entry name" value="UDP-N-ACETYLMURAMATE--L-ALANINE LIGASE-RELATED"/>
    <property type="match status" value="1"/>
</dbReference>
<dbReference type="GO" id="GO:0008763">
    <property type="term" value="F:UDP-N-acetylmuramate-L-alanine ligase activity"/>
    <property type="evidence" value="ECO:0007669"/>
    <property type="project" value="UniProtKB-UniRule"/>
</dbReference>
<dbReference type="InterPro" id="IPR036615">
    <property type="entry name" value="Mur_ligase_C_dom_sf"/>
</dbReference>
<dbReference type="SUPFAM" id="SSF51984">
    <property type="entry name" value="MurCD N-terminal domain"/>
    <property type="match status" value="1"/>
</dbReference>
<evidence type="ECO:0000313" key="20">
    <source>
        <dbReference type="Proteomes" id="UP000319627"/>
    </source>
</evidence>
<keyword evidence="10 14" id="KW-0573">Peptidoglycan synthesis</keyword>
<dbReference type="Pfam" id="PF02875">
    <property type="entry name" value="Mur_ligase_C"/>
    <property type="match status" value="1"/>
</dbReference>
<keyword evidence="5 14" id="KW-0436">Ligase</keyword>
<dbReference type="AlphaFoldDB" id="A0A562J327"/>
<keyword evidence="12 14" id="KW-0961">Cell wall biogenesis/degradation</keyword>
<dbReference type="UniPathway" id="UPA00219"/>
<evidence type="ECO:0000256" key="5">
    <source>
        <dbReference type="ARBA" id="ARBA00022598"/>
    </source>
</evidence>
<keyword evidence="15" id="KW-0812">Transmembrane</keyword>
<evidence type="ECO:0000259" key="16">
    <source>
        <dbReference type="Pfam" id="PF01225"/>
    </source>
</evidence>
<dbReference type="Gene3D" id="3.90.190.20">
    <property type="entry name" value="Mur ligase, C-terminal domain"/>
    <property type="match status" value="1"/>
</dbReference>
<keyword evidence="15" id="KW-1133">Transmembrane helix</keyword>
<dbReference type="InterPro" id="IPR005758">
    <property type="entry name" value="UDP-N-AcMur_Ala_ligase_MurC"/>
</dbReference>
<dbReference type="GO" id="GO:0005524">
    <property type="term" value="F:ATP binding"/>
    <property type="evidence" value="ECO:0007669"/>
    <property type="project" value="UniProtKB-UniRule"/>
</dbReference>
<keyword evidence="6 14" id="KW-0132">Cell division</keyword>
<gene>
    <name evidence="14" type="primary">murC</name>
    <name evidence="19" type="ORF">LX59_00440</name>
</gene>
<feature type="domain" description="Mur ligase central" evidence="18">
    <location>
        <begin position="123"/>
        <end position="303"/>
    </location>
</feature>
<evidence type="ECO:0000256" key="3">
    <source>
        <dbReference type="ARBA" id="ARBA00012211"/>
    </source>
</evidence>
<evidence type="ECO:0000256" key="12">
    <source>
        <dbReference type="ARBA" id="ARBA00023316"/>
    </source>
</evidence>
<comment type="caution">
    <text evidence="19">The sequence shown here is derived from an EMBL/GenBank/DDBJ whole genome shotgun (WGS) entry which is preliminary data.</text>
</comment>
<organism evidence="19 20">
    <name type="scientific">Azomonas agilis</name>
    <dbReference type="NCBI Taxonomy" id="116849"/>
    <lineage>
        <taxon>Bacteria</taxon>
        <taxon>Pseudomonadati</taxon>
        <taxon>Pseudomonadota</taxon>
        <taxon>Gammaproteobacteria</taxon>
        <taxon>Pseudomonadales</taxon>
        <taxon>Pseudomonadaceae</taxon>
        <taxon>Azomonas</taxon>
    </lineage>
</organism>
<feature type="binding site" evidence="14">
    <location>
        <begin position="125"/>
        <end position="131"/>
    </location>
    <ligand>
        <name>ATP</name>
        <dbReference type="ChEBI" id="CHEBI:30616"/>
    </ligand>
</feature>
<dbReference type="GO" id="GO:0051301">
    <property type="term" value="P:cell division"/>
    <property type="evidence" value="ECO:0007669"/>
    <property type="project" value="UniProtKB-KW"/>
</dbReference>
<dbReference type="GO" id="GO:0008360">
    <property type="term" value="P:regulation of cell shape"/>
    <property type="evidence" value="ECO:0007669"/>
    <property type="project" value="UniProtKB-KW"/>
</dbReference>
<dbReference type="PANTHER" id="PTHR43445:SF3">
    <property type="entry name" value="UDP-N-ACETYLMURAMATE--L-ALANINE LIGASE"/>
    <property type="match status" value="1"/>
</dbReference>
<dbReference type="GO" id="GO:0005737">
    <property type="term" value="C:cytoplasm"/>
    <property type="evidence" value="ECO:0007669"/>
    <property type="project" value="UniProtKB-SubCell"/>
</dbReference>
<name>A0A562J327_9GAMM</name>
<dbReference type="HAMAP" id="MF_00046">
    <property type="entry name" value="MurC"/>
    <property type="match status" value="1"/>
</dbReference>
<dbReference type="Proteomes" id="UP000319627">
    <property type="component" value="Unassembled WGS sequence"/>
</dbReference>
<dbReference type="GO" id="GO:0009252">
    <property type="term" value="P:peptidoglycan biosynthetic process"/>
    <property type="evidence" value="ECO:0007669"/>
    <property type="project" value="UniProtKB-UniRule"/>
</dbReference>
<evidence type="ECO:0000256" key="14">
    <source>
        <dbReference type="HAMAP-Rule" id="MF_00046"/>
    </source>
</evidence>
<dbReference type="OrthoDB" id="9804126at2"/>
<evidence type="ECO:0000256" key="13">
    <source>
        <dbReference type="ARBA" id="ARBA00047833"/>
    </source>
</evidence>
<evidence type="ECO:0000256" key="9">
    <source>
        <dbReference type="ARBA" id="ARBA00022960"/>
    </source>
</evidence>
<dbReference type="GO" id="GO:0071555">
    <property type="term" value="P:cell wall organization"/>
    <property type="evidence" value="ECO:0007669"/>
    <property type="project" value="UniProtKB-KW"/>
</dbReference>
<comment type="similarity">
    <text evidence="14">Belongs to the MurCDEF family.</text>
</comment>
<accession>A0A562J327</accession>
<comment type="catalytic activity">
    <reaction evidence="13 14">
        <text>UDP-N-acetyl-alpha-D-muramate + L-alanine + ATP = UDP-N-acetyl-alpha-D-muramoyl-L-alanine + ADP + phosphate + H(+)</text>
        <dbReference type="Rhea" id="RHEA:23372"/>
        <dbReference type="ChEBI" id="CHEBI:15378"/>
        <dbReference type="ChEBI" id="CHEBI:30616"/>
        <dbReference type="ChEBI" id="CHEBI:43474"/>
        <dbReference type="ChEBI" id="CHEBI:57972"/>
        <dbReference type="ChEBI" id="CHEBI:70757"/>
        <dbReference type="ChEBI" id="CHEBI:83898"/>
        <dbReference type="ChEBI" id="CHEBI:456216"/>
        <dbReference type="EC" id="6.3.2.8"/>
    </reaction>
</comment>
<dbReference type="FunFam" id="3.40.1190.10:FF:000001">
    <property type="entry name" value="UDP-N-acetylmuramate--L-alanine ligase"/>
    <property type="match status" value="1"/>
</dbReference>
<dbReference type="InterPro" id="IPR004101">
    <property type="entry name" value="Mur_ligase_C"/>
</dbReference>
<dbReference type="InterPro" id="IPR050061">
    <property type="entry name" value="MurCDEF_pg_biosynth"/>
</dbReference>
<dbReference type="Pfam" id="PF08245">
    <property type="entry name" value="Mur_ligase_M"/>
    <property type="match status" value="1"/>
</dbReference>
<evidence type="ECO:0000256" key="6">
    <source>
        <dbReference type="ARBA" id="ARBA00022618"/>
    </source>
</evidence>
<dbReference type="SUPFAM" id="SSF53623">
    <property type="entry name" value="MurD-like peptide ligases, catalytic domain"/>
    <property type="match status" value="1"/>
</dbReference>
<keyword evidence="7 14" id="KW-0547">Nucleotide-binding</keyword>
<evidence type="ECO:0000313" key="19">
    <source>
        <dbReference type="EMBL" id="TWH77523.1"/>
    </source>
</evidence>
<dbReference type="InterPro" id="IPR013221">
    <property type="entry name" value="Mur_ligase_cen"/>
</dbReference>
<evidence type="ECO:0000256" key="8">
    <source>
        <dbReference type="ARBA" id="ARBA00022840"/>
    </source>
</evidence>
<proteinExistence type="inferred from homology"/>
<comment type="subcellular location">
    <subcellularLocation>
        <location evidence="1 14">Cytoplasm</location>
    </subcellularLocation>
</comment>
<evidence type="ECO:0000256" key="2">
    <source>
        <dbReference type="ARBA" id="ARBA00004752"/>
    </source>
</evidence>
<evidence type="ECO:0000259" key="17">
    <source>
        <dbReference type="Pfam" id="PF02875"/>
    </source>
</evidence>
<evidence type="ECO:0000256" key="4">
    <source>
        <dbReference type="ARBA" id="ARBA00022490"/>
    </source>
</evidence>
<reference evidence="19 20" key="1">
    <citation type="submission" date="2019-07" db="EMBL/GenBank/DDBJ databases">
        <title>Genomic Encyclopedia of Type Strains, Phase I: the one thousand microbial genomes (KMG-I) project.</title>
        <authorList>
            <person name="Kyrpides N."/>
        </authorList>
    </citation>
    <scope>NUCLEOTIDE SEQUENCE [LARGE SCALE GENOMIC DNA]</scope>
    <source>
        <strain evidence="19 20">DSM 375</strain>
    </source>
</reference>
<protein>
    <recommendedName>
        <fullName evidence="3 14">UDP-N-acetylmuramate--L-alanine ligase</fullName>
        <ecNumber evidence="3 14">6.3.2.8</ecNumber>
    </recommendedName>
    <alternativeName>
        <fullName evidence="14">UDP-N-acetylmuramoyl-L-alanine synthetase</fullName>
    </alternativeName>
</protein>
<feature type="domain" description="Mur ligase C-terminal" evidence="17">
    <location>
        <begin position="325"/>
        <end position="460"/>
    </location>
</feature>
<sequence>MAKSPGAVKAEERRMRRIRRVHFVGIGGVGMCGIAEVLLNLGYEVSGSDIKSSANTEHLAALGAQIFIGHSAEHVVGVDVLVVSSAVNAKNPEVASALEQRIPVVPRAEMLAELMRYRHGIAVAGTHGKTTTTSLLASVFAAAGLDPTFVIGGRLNAAGTNAQLGGSRYLIAEADESDASFLHLQPMVSVVTNIDADHMDTYDGDFGKLKKTFVDFLHNLPFYGLAVLCIDDPIVREILPQIGRPRLTYGLSEEADVWASHIRQEGMRTYFRVHRQGREPMDLMVNMPGNHNVLNALATIAIATDEGISDTAIIQGLSEFQGVGRRFQVYGELKVEGGSVMLVDDYGHHPREVAAVIKAVRSGWPKRRLIMVYQPHRFTRTRDLYEDFVQVLTDANVLLLLEVYPAGEEPIPGADSRQLCHSIRQRGQLDPIYVERGTDLAPILKPLLRPDDILLCQGAGDVGALAPQLIKNPLFIDSAL</sequence>
<keyword evidence="15" id="KW-0472">Membrane</keyword>
<keyword evidence="20" id="KW-1185">Reference proteome</keyword>
<dbReference type="RefSeq" id="WP_144570186.1">
    <property type="nucleotide sequence ID" value="NZ_VLKG01000001.1"/>
</dbReference>
<evidence type="ECO:0000256" key="1">
    <source>
        <dbReference type="ARBA" id="ARBA00004496"/>
    </source>
</evidence>